<organism evidence="2 3">
    <name type="scientific">Aplysia californica</name>
    <name type="common">California sea hare</name>
    <dbReference type="NCBI Taxonomy" id="6500"/>
    <lineage>
        <taxon>Eukaryota</taxon>
        <taxon>Metazoa</taxon>
        <taxon>Spiralia</taxon>
        <taxon>Lophotrochozoa</taxon>
        <taxon>Mollusca</taxon>
        <taxon>Gastropoda</taxon>
        <taxon>Heterobranchia</taxon>
        <taxon>Euthyneura</taxon>
        <taxon>Tectipleura</taxon>
        <taxon>Aplysiida</taxon>
        <taxon>Aplysioidea</taxon>
        <taxon>Aplysiidae</taxon>
        <taxon>Aplysia</taxon>
    </lineage>
</organism>
<feature type="transmembrane region" description="Helical" evidence="1">
    <location>
        <begin position="127"/>
        <end position="148"/>
    </location>
</feature>
<feature type="transmembrane region" description="Helical" evidence="1">
    <location>
        <begin position="168"/>
        <end position="190"/>
    </location>
</feature>
<dbReference type="RefSeq" id="XP_012939655.1">
    <property type="nucleotide sequence ID" value="XM_013084201.2"/>
</dbReference>
<protein>
    <submittedName>
        <fullName evidence="3">Uncharacterized protein LOC101853328</fullName>
    </submittedName>
</protein>
<dbReference type="GeneID" id="101853328"/>
<name>A0ABM1A2Q9_APLCA</name>
<evidence type="ECO:0000256" key="1">
    <source>
        <dbReference type="SAM" id="Phobius"/>
    </source>
</evidence>
<reference evidence="3" key="1">
    <citation type="submission" date="2025-08" db="UniProtKB">
        <authorList>
            <consortium name="RefSeq"/>
        </authorList>
    </citation>
    <scope>IDENTIFICATION</scope>
</reference>
<sequence>MALLKYSNAQRLSFAGVVIGFLLCLTGSIAPYWRKGSISANNILGLFDFTIPLLGDMKLSKFYGGLFWACIEVPLADGKDCGVYDFGKLEAVQKMLLFLVSVQTILSFICMITALCRSCCCSGGRTVCHGIFAFLAGGAGVAVVTVFAAAAGDTWELSLMRPEYDWAFYVYAVGSGITILASFVLCFASPDNQLTSMIMRTTQNPYERMNDGSVVVSQTNNSHMMSPVAYAGTGY</sequence>
<keyword evidence="1" id="KW-1133">Transmembrane helix</keyword>
<evidence type="ECO:0000313" key="2">
    <source>
        <dbReference type="Proteomes" id="UP000694888"/>
    </source>
</evidence>
<evidence type="ECO:0000313" key="3">
    <source>
        <dbReference type="RefSeq" id="XP_012939655.1"/>
    </source>
</evidence>
<dbReference type="Proteomes" id="UP000694888">
    <property type="component" value="Unplaced"/>
</dbReference>
<keyword evidence="1" id="KW-0472">Membrane</keyword>
<dbReference type="Gene3D" id="1.20.140.150">
    <property type="match status" value="1"/>
</dbReference>
<feature type="transmembrane region" description="Helical" evidence="1">
    <location>
        <begin position="12"/>
        <end position="33"/>
    </location>
</feature>
<proteinExistence type="predicted"/>
<gene>
    <name evidence="3" type="primary">LOC101853328</name>
</gene>
<feature type="transmembrane region" description="Helical" evidence="1">
    <location>
        <begin position="95"/>
        <end position="115"/>
    </location>
</feature>
<accession>A0ABM1A2Q9</accession>
<keyword evidence="1" id="KW-0812">Transmembrane</keyword>
<keyword evidence="2" id="KW-1185">Reference proteome</keyword>